<name>A0A4V6Q2Y9_9CLOT</name>
<reference evidence="11 12" key="1">
    <citation type="submission" date="2019-03" db="EMBL/GenBank/DDBJ databases">
        <title>Genomic Encyclopedia of Type Strains, Phase IV (KMG-IV): sequencing the most valuable type-strain genomes for metagenomic binning, comparative biology and taxonomic classification.</title>
        <authorList>
            <person name="Goeker M."/>
        </authorList>
    </citation>
    <scope>NUCLEOTIDE SEQUENCE [LARGE SCALE GENOMIC DNA]</scope>
    <source>
        <strain evidence="11 12">DSM 24455</strain>
    </source>
</reference>
<feature type="transmembrane region" description="Helical" evidence="10">
    <location>
        <begin position="111"/>
        <end position="128"/>
    </location>
</feature>
<dbReference type="InterPro" id="IPR044878">
    <property type="entry name" value="UbiA_sf"/>
</dbReference>
<feature type="transmembrane region" description="Helical" evidence="10">
    <location>
        <begin position="12"/>
        <end position="31"/>
    </location>
</feature>
<dbReference type="FunFam" id="1.20.120.1780:FF:000001">
    <property type="entry name" value="4-hydroxybenzoate octaprenyltransferase"/>
    <property type="match status" value="1"/>
</dbReference>
<comment type="similarity">
    <text evidence="3">Belongs to the UbiA prenyltransferase family.</text>
</comment>
<evidence type="ECO:0000313" key="11">
    <source>
        <dbReference type="EMBL" id="TDT60987.1"/>
    </source>
</evidence>
<feature type="transmembrane region" description="Helical" evidence="10">
    <location>
        <begin position="202"/>
        <end position="226"/>
    </location>
</feature>
<comment type="cofactor">
    <cofactor evidence="1">
        <name>Mg(2+)</name>
        <dbReference type="ChEBI" id="CHEBI:18420"/>
    </cofactor>
</comment>
<feature type="transmembrane region" description="Helical" evidence="10">
    <location>
        <begin position="232"/>
        <end position="250"/>
    </location>
</feature>
<dbReference type="GO" id="GO:0006744">
    <property type="term" value="P:ubiquinone biosynthetic process"/>
    <property type="evidence" value="ECO:0007669"/>
    <property type="project" value="TreeGrafter"/>
</dbReference>
<feature type="transmembrane region" description="Helical" evidence="10">
    <location>
        <begin position="43"/>
        <end position="64"/>
    </location>
</feature>
<comment type="caution">
    <text evidence="11">The sequence shown here is derived from an EMBL/GenBank/DDBJ whole genome shotgun (WGS) entry which is preliminary data.</text>
</comment>
<dbReference type="Gene3D" id="1.10.357.140">
    <property type="entry name" value="UbiA prenyltransferase"/>
    <property type="match status" value="1"/>
</dbReference>
<keyword evidence="6 10" id="KW-0812">Transmembrane</keyword>
<evidence type="ECO:0000256" key="6">
    <source>
        <dbReference type="ARBA" id="ARBA00022692"/>
    </source>
</evidence>
<evidence type="ECO:0000256" key="1">
    <source>
        <dbReference type="ARBA" id="ARBA00001946"/>
    </source>
</evidence>
<dbReference type="Proteomes" id="UP000295325">
    <property type="component" value="Unassembled WGS sequence"/>
</dbReference>
<dbReference type="FunFam" id="1.10.357.140:FF:000008">
    <property type="entry name" value="4-hydroxybenzoate octaprenyltransferase"/>
    <property type="match status" value="1"/>
</dbReference>
<keyword evidence="7 10" id="KW-1133">Transmembrane helix</keyword>
<keyword evidence="8 10" id="KW-0472">Membrane</keyword>
<evidence type="ECO:0000256" key="4">
    <source>
        <dbReference type="ARBA" id="ARBA00022519"/>
    </source>
</evidence>
<dbReference type="OrthoDB" id="9782418at2"/>
<dbReference type="InterPro" id="IPR039653">
    <property type="entry name" value="Prenyltransferase"/>
</dbReference>
<evidence type="ECO:0000256" key="8">
    <source>
        <dbReference type="ARBA" id="ARBA00023136"/>
    </source>
</evidence>
<feature type="transmembrane region" description="Helical" evidence="10">
    <location>
        <begin position="85"/>
        <end position="105"/>
    </location>
</feature>
<gene>
    <name evidence="11" type="ORF">EDD71_110105</name>
</gene>
<protein>
    <recommendedName>
        <fullName evidence="9">4-hydroxybenzoate polyprenyltransferase</fullName>
        <ecNumber evidence="9">2.5.1.39</ecNumber>
    </recommendedName>
</protein>
<evidence type="ECO:0000256" key="5">
    <source>
        <dbReference type="ARBA" id="ARBA00022679"/>
    </source>
</evidence>
<dbReference type="PANTHER" id="PTHR11048">
    <property type="entry name" value="PRENYLTRANSFERASES"/>
    <property type="match status" value="1"/>
</dbReference>
<sequence>MVLKKLKTYGELVMFSHTLFSLPFGLISMFWAADKGLPELRVFFWILVALAGARNGANALNRLVDKNIDAKNPRTAQRHMPRGVVKNYEVIIIVFICFILLTLAAYELNPLCLKLLPIALILFGIYSYTKRFTWACHVILGIACGGAPVGAWIAVKGSIGWPALVLGAVVTLWVAGFDIIYGTQDVDFDRREGLYSIPAVFGVKNALIISTLFHISAVILLIYLGFYMNMGWLYALGLCIISVLLFMEHIMVKPDNLKNVKIASYSINQTVSVVLLMFTALDIFILR</sequence>
<dbReference type="AlphaFoldDB" id="A0A4V6Q2Y9"/>
<evidence type="ECO:0000313" key="12">
    <source>
        <dbReference type="Proteomes" id="UP000295325"/>
    </source>
</evidence>
<dbReference type="GO" id="GO:0008412">
    <property type="term" value="F:4-hydroxybenzoate polyprenyltransferase activity"/>
    <property type="evidence" value="ECO:0007669"/>
    <property type="project" value="UniProtKB-EC"/>
</dbReference>
<dbReference type="InterPro" id="IPR000537">
    <property type="entry name" value="UbiA_prenyltransferase"/>
</dbReference>
<dbReference type="InterPro" id="IPR006371">
    <property type="entry name" value="Polyprenyltransferase_UbiA-li"/>
</dbReference>
<evidence type="ECO:0000256" key="3">
    <source>
        <dbReference type="ARBA" id="ARBA00005985"/>
    </source>
</evidence>
<dbReference type="EMBL" id="SOAZ01000010">
    <property type="protein sequence ID" value="TDT60987.1"/>
    <property type="molecule type" value="Genomic_DNA"/>
</dbReference>
<dbReference type="Gene3D" id="1.20.120.1780">
    <property type="entry name" value="UbiA prenyltransferase"/>
    <property type="match status" value="1"/>
</dbReference>
<keyword evidence="4" id="KW-0997">Cell inner membrane</keyword>
<dbReference type="CDD" id="cd13959">
    <property type="entry name" value="PT_UbiA_COQ2"/>
    <property type="match status" value="1"/>
</dbReference>
<dbReference type="Pfam" id="PF01040">
    <property type="entry name" value="UbiA"/>
    <property type="match status" value="1"/>
</dbReference>
<dbReference type="RefSeq" id="WP_133628160.1">
    <property type="nucleotide sequence ID" value="NZ_SOAZ01000010.1"/>
</dbReference>
<evidence type="ECO:0000256" key="10">
    <source>
        <dbReference type="SAM" id="Phobius"/>
    </source>
</evidence>
<evidence type="ECO:0000256" key="9">
    <source>
        <dbReference type="ARBA" id="ARBA00034524"/>
    </source>
</evidence>
<accession>A0A4V6Q2Y9</accession>
<keyword evidence="4" id="KW-1003">Cell membrane</keyword>
<feature type="transmembrane region" description="Helical" evidence="10">
    <location>
        <begin position="161"/>
        <end position="181"/>
    </location>
</feature>
<keyword evidence="5 11" id="KW-0808">Transferase</keyword>
<keyword evidence="12" id="KW-1185">Reference proteome</keyword>
<dbReference type="PANTHER" id="PTHR11048:SF28">
    <property type="entry name" value="4-HYDROXYBENZOATE POLYPRENYLTRANSFERASE, MITOCHONDRIAL"/>
    <property type="match status" value="1"/>
</dbReference>
<dbReference type="NCBIfam" id="TIGR01475">
    <property type="entry name" value="ubiA_other"/>
    <property type="match status" value="1"/>
</dbReference>
<dbReference type="EC" id="2.5.1.39" evidence="9"/>
<evidence type="ECO:0000256" key="2">
    <source>
        <dbReference type="ARBA" id="ARBA00004141"/>
    </source>
</evidence>
<feature type="transmembrane region" description="Helical" evidence="10">
    <location>
        <begin position="262"/>
        <end position="286"/>
    </location>
</feature>
<proteinExistence type="inferred from homology"/>
<dbReference type="GO" id="GO:0005886">
    <property type="term" value="C:plasma membrane"/>
    <property type="evidence" value="ECO:0007669"/>
    <property type="project" value="TreeGrafter"/>
</dbReference>
<feature type="transmembrane region" description="Helical" evidence="10">
    <location>
        <begin position="135"/>
        <end position="155"/>
    </location>
</feature>
<evidence type="ECO:0000256" key="7">
    <source>
        <dbReference type="ARBA" id="ARBA00022989"/>
    </source>
</evidence>
<comment type="subcellular location">
    <subcellularLocation>
        <location evidence="2">Membrane</location>
        <topology evidence="2">Multi-pass membrane protein</topology>
    </subcellularLocation>
</comment>
<organism evidence="11 12">
    <name type="scientific">Fonticella tunisiensis</name>
    <dbReference type="NCBI Taxonomy" id="1096341"/>
    <lineage>
        <taxon>Bacteria</taxon>
        <taxon>Bacillati</taxon>
        <taxon>Bacillota</taxon>
        <taxon>Clostridia</taxon>
        <taxon>Eubacteriales</taxon>
        <taxon>Clostridiaceae</taxon>
        <taxon>Fonticella</taxon>
    </lineage>
</organism>